<feature type="compositionally biased region" description="Pro residues" evidence="1">
    <location>
        <begin position="47"/>
        <end position="57"/>
    </location>
</feature>
<evidence type="ECO:0000256" key="1">
    <source>
        <dbReference type="SAM" id="MobiDB-lite"/>
    </source>
</evidence>
<keyword evidence="3" id="KW-1185">Reference proteome</keyword>
<dbReference type="Proteomes" id="UP001359559">
    <property type="component" value="Unassembled WGS sequence"/>
</dbReference>
<organism evidence="2 3">
    <name type="scientific">Clitoria ternatea</name>
    <name type="common">Butterfly pea</name>
    <dbReference type="NCBI Taxonomy" id="43366"/>
    <lineage>
        <taxon>Eukaryota</taxon>
        <taxon>Viridiplantae</taxon>
        <taxon>Streptophyta</taxon>
        <taxon>Embryophyta</taxon>
        <taxon>Tracheophyta</taxon>
        <taxon>Spermatophyta</taxon>
        <taxon>Magnoliopsida</taxon>
        <taxon>eudicotyledons</taxon>
        <taxon>Gunneridae</taxon>
        <taxon>Pentapetalae</taxon>
        <taxon>rosids</taxon>
        <taxon>fabids</taxon>
        <taxon>Fabales</taxon>
        <taxon>Fabaceae</taxon>
        <taxon>Papilionoideae</taxon>
        <taxon>50 kb inversion clade</taxon>
        <taxon>NPAAA clade</taxon>
        <taxon>indigoferoid/millettioid clade</taxon>
        <taxon>Phaseoleae</taxon>
        <taxon>Clitoria</taxon>
    </lineage>
</organism>
<reference evidence="2 3" key="1">
    <citation type="submission" date="2024-01" db="EMBL/GenBank/DDBJ databases">
        <title>The genomes of 5 underutilized Papilionoideae crops provide insights into root nodulation and disease resistance.</title>
        <authorList>
            <person name="Yuan L."/>
        </authorList>
    </citation>
    <scope>NUCLEOTIDE SEQUENCE [LARGE SCALE GENOMIC DNA]</scope>
    <source>
        <strain evidence="2">LY-2023</strain>
        <tissue evidence="2">Leaf</tissue>
    </source>
</reference>
<protein>
    <submittedName>
        <fullName evidence="2">Uncharacterized protein</fullName>
    </submittedName>
</protein>
<comment type="caution">
    <text evidence="2">The sequence shown here is derived from an EMBL/GenBank/DDBJ whole genome shotgun (WGS) entry which is preliminary data.</text>
</comment>
<evidence type="ECO:0000313" key="3">
    <source>
        <dbReference type="Proteomes" id="UP001359559"/>
    </source>
</evidence>
<gene>
    <name evidence="2" type="ORF">RJT34_20369</name>
</gene>
<evidence type="ECO:0000313" key="2">
    <source>
        <dbReference type="EMBL" id="KAK7285593.1"/>
    </source>
</evidence>
<proteinExistence type="predicted"/>
<feature type="region of interest" description="Disordered" evidence="1">
    <location>
        <begin position="1"/>
        <end position="61"/>
    </location>
</feature>
<feature type="compositionally biased region" description="Acidic residues" evidence="1">
    <location>
        <begin position="32"/>
        <end position="45"/>
    </location>
</feature>
<accession>A0AAN9ISP7</accession>
<dbReference type="AlphaFoldDB" id="A0AAN9ISP7"/>
<dbReference type="EMBL" id="JAYKXN010000005">
    <property type="protein sequence ID" value="KAK7285593.1"/>
    <property type="molecule type" value="Genomic_DNA"/>
</dbReference>
<name>A0AAN9ISP7_CLITE</name>
<sequence>MGREWEGGRILMKGSPRGPAPPPVEAVTCEDTNSEEDKDPEEEPMEQPAPAPEPELVPVPISTPIIAPSDIEMADSIKLSPLPTQLPSSKFMDIVVASLPPTIALAVEPLGMYIPDMQMEDLAPPVAPIASLMDGFLTKRQ</sequence>